<comment type="caution">
    <text evidence="2">The sequence shown here is derived from an EMBL/GenBank/DDBJ whole genome shotgun (WGS) entry which is preliminary data.</text>
</comment>
<gene>
    <name evidence="2" type="ORF">DHM44_10620</name>
</gene>
<dbReference type="RefSeq" id="WP_013886161.1">
    <property type="nucleotide sequence ID" value="NZ_JAAZVV010000017.1"/>
</dbReference>
<accession>A0A3D5QFS9</accession>
<dbReference type="HAMAP" id="MF_01187">
    <property type="entry name" value="UPF0434"/>
    <property type="match status" value="1"/>
</dbReference>
<proteinExistence type="inferred from homology"/>
<evidence type="ECO:0000313" key="3">
    <source>
        <dbReference type="Proteomes" id="UP000262325"/>
    </source>
</evidence>
<dbReference type="Pfam" id="PF03966">
    <property type="entry name" value="Trm112p"/>
    <property type="match status" value="1"/>
</dbReference>
<organism evidence="2 3">
    <name type="scientific">Flexistipes sinusarabici</name>
    <dbReference type="NCBI Taxonomy" id="2352"/>
    <lineage>
        <taxon>Bacteria</taxon>
        <taxon>Pseudomonadati</taxon>
        <taxon>Deferribacterota</taxon>
        <taxon>Deferribacteres</taxon>
        <taxon>Deferribacterales</taxon>
        <taxon>Flexistipitaceae</taxon>
        <taxon>Flexistipes</taxon>
    </lineage>
</organism>
<dbReference type="PANTHER" id="PTHR33505:SF4">
    <property type="entry name" value="PROTEIN PREY, MITOCHONDRIAL"/>
    <property type="match status" value="1"/>
</dbReference>
<name>A0A3D5QFS9_FLESI</name>
<dbReference type="InterPro" id="IPR005651">
    <property type="entry name" value="Trm112-like"/>
</dbReference>
<dbReference type="GO" id="GO:0005829">
    <property type="term" value="C:cytosol"/>
    <property type="evidence" value="ECO:0007669"/>
    <property type="project" value="TreeGrafter"/>
</dbReference>
<dbReference type="Proteomes" id="UP000262325">
    <property type="component" value="Unassembled WGS sequence"/>
</dbReference>
<dbReference type="OMA" id="ELICHAD"/>
<dbReference type="EMBL" id="DPPF01000227">
    <property type="protein sequence ID" value="HCW94119.1"/>
    <property type="molecule type" value="Genomic_DNA"/>
</dbReference>
<sequence length="61" mass="7027">MSVKQELLDVLACPKCKGDIRLSKDSSYIVCDECKLLYEIREDIPIMLIDEAKKVDSTEEY</sequence>
<dbReference type="AlphaFoldDB" id="A0A3D5QFS9"/>
<dbReference type="SUPFAM" id="SSF158997">
    <property type="entry name" value="Trm112p-like"/>
    <property type="match status" value="1"/>
</dbReference>
<protein>
    <recommendedName>
        <fullName evidence="1">UPF0434 protein DHM44_10620</fullName>
    </recommendedName>
</protein>
<dbReference type="Gene3D" id="2.20.25.10">
    <property type="match status" value="1"/>
</dbReference>
<reference evidence="2 3" key="1">
    <citation type="journal article" date="2018" name="Nat. Biotechnol.">
        <title>A standardized bacterial taxonomy based on genome phylogeny substantially revises the tree of life.</title>
        <authorList>
            <person name="Parks D.H."/>
            <person name="Chuvochina M."/>
            <person name="Waite D.W."/>
            <person name="Rinke C."/>
            <person name="Skarshewski A."/>
            <person name="Chaumeil P.A."/>
            <person name="Hugenholtz P."/>
        </authorList>
    </citation>
    <scope>NUCLEOTIDE SEQUENCE [LARGE SCALE GENOMIC DNA]</scope>
    <source>
        <strain evidence="2">UBA8672</strain>
    </source>
</reference>
<evidence type="ECO:0000313" key="2">
    <source>
        <dbReference type="EMBL" id="HCW94119.1"/>
    </source>
</evidence>
<comment type="similarity">
    <text evidence="1">Belongs to the UPF0434 family.</text>
</comment>
<evidence type="ECO:0000256" key="1">
    <source>
        <dbReference type="HAMAP-Rule" id="MF_01187"/>
    </source>
</evidence>
<dbReference type="PANTHER" id="PTHR33505">
    <property type="entry name" value="ZGC:162634"/>
    <property type="match status" value="1"/>
</dbReference>